<dbReference type="Proteomes" id="UP001596317">
    <property type="component" value="Unassembled WGS sequence"/>
</dbReference>
<dbReference type="InterPro" id="IPR019546">
    <property type="entry name" value="TAT_signal_bac_arc"/>
</dbReference>
<keyword evidence="3" id="KW-1185">Reference proteome</keyword>
<dbReference type="EMBL" id="JBHSWB010000001">
    <property type="protein sequence ID" value="MFC6661021.1"/>
    <property type="molecule type" value="Genomic_DNA"/>
</dbReference>
<gene>
    <name evidence="2" type="ORF">ACFP90_12215</name>
</gene>
<dbReference type="PROSITE" id="PS51318">
    <property type="entry name" value="TAT"/>
    <property type="match status" value="1"/>
</dbReference>
<comment type="caution">
    <text evidence="2">The sequence shown here is derived from an EMBL/GenBank/DDBJ whole genome shotgun (WGS) entry which is preliminary data.</text>
</comment>
<evidence type="ECO:0000313" key="3">
    <source>
        <dbReference type="Proteomes" id="UP001596317"/>
    </source>
</evidence>
<sequence length="118" mass="12549">MSEHDLDRPLSDDTAGTEQDLTAAEQRRDFLRRAGLMTGAAVVGGALGQGALAQPVMKAAPILLDKAAVQTRLNGLGSIQAQSQRLAESAMLLRGLEIVRTFNPDAAASFDLSFGLRW</sequence>
<name>A0ABW1ZJD0_9DEIO</name>
<dbReference type="NCBIfam" id="TIGR01409">
    <property type="entry name" value="TAT_signal_seq"/>
    <property type="match status" value="1"/>
</dbReference>
<reference evidence="3" key="1">
    <citation type="journal article" date="2019" name="Int. J. Syst. Evol. Microbiol.">
        <title>The Global Catalogue of Microorganisms (GCM) 10K type strain sequencing project: providing services to taxonomists for standard genome sequencing and annotation.</title>
        <authorList>
            <consortium name="The Broad Institute Genomics Platform"/>
            <consortium name="The Broad Institute Genome Sequencing Center for Infectious Disease"/>
            <person name="Wu L."/>
            <person name="Ma J."/>
        </authorList>
    </citation>
    <scope>NUCLEOTIDE SEQUENCE [LARGE SCALE GENOMIC DNA]</scope>
    <source>
        <strain evidence="3">CCUG 63830</strain>
    </source>
</reference>
<accession>A0ABW1ZJD0</accession>
<dbReference type="InterPro" id="IPR006311">
    <property type="entry name" value="TAT_signal"/>
</dbReference>
<organism evidence="2 3">
    <name type="scientific">Deinococcus multiflagellatus</name>
    <dbReference type="NCBI Taxonomy" id="1656887"/>
    <lineage>
        <taxon>Bacteria</taxon>
        <taxon>Thermotogati</taxon>
        <taxon>Deinococcota</taxon>
        <taxon>Deinococci</taxon>
        <taxon>Deinococcales</taxon>
        <taxon>Deinococcaceae</taxon>
        <taxon>Deinococcus</taxon>
    </lineage>
</organism>
<feature type="region of interest" description="Disordered" evidence="1">
    <location>
        <begin position="1"/>
        <end position="21"/>
    </location>
</feature>
<evidence type="ECO:0000313" key="2">
    <source>
        <dbReference type="EMBL" id="MFC6661021.1"/>
    </source>
</evidence>
<evidence type="ECO:0000256" key="1">
    <source>
        <dbReference type="SAM" id="MobiDB-lite"/>
    </source>
</evidence>
<dbReference type="RefSeq" id="WP_224604663.1">
    <property type="nucleotide sequence ID" value="NZ_JAIQXV010000002.1"/>
</dbReference>
<protein>
    <submittedName>
        <fullName evidence="2">Twin-arginine translocation signal domain-containing protein</fullName>
    </submittedName>
</protein>
<feature type="compositionally biased region" description="Basic and acidic residues" evidence="1">
    <location>
        <begin position="1"/>
        <end position="11"/>
    </location>
</feature>
<proteinExistence type="predicted"/>